<keyword evidence="1" id="KW-0813">Transport</keyword>
<evidence type="ECO:0000256" key="3">
    <source>
        <dbReference type="ARBA" id="ARBA00022597"/>
    </source>
</evidence>
<evidence type="ECO:0000259" key="6">
    <source>
        <dbReference type="PROSITE" id="PS51094"/>
    </source>
</evidence>
<comment type="caution">
    <text evidence="7">The sequence shown here is derived from an EMBL/GenBank/DDBJ whole genome shotgun (WGS) entry which is preliminary data.</text>
</comment>
<accession>A0A161PZN6</accession>
<dbReference type="GO" id="GO:0008982">
    <property type="term" value="F:protein-N(PI)-phosphohistidine-sugar phosphotransferase activity"/>
    <property type="evidence" value="ECO:0007669"/>
    <property type="project" value="InterPro"/>
</dbReference>
<evidence type="ECO:0000256" key="2">
    <source>
        <dbReference type="ARBA" id="ARBA00022553"/>
    </source>
</evidence>
<dbReference type="Pfam" id="PF00359">
    <property type="entry name" value="PTS_EIIA_2"/>
    <property type="match status" value="1"/>
</dbReference>
<dbReference type="GO" id="GO:0030295">
    <property type="term" value="F:protein kinase activator activity"/>
    <property type="evidence" value="ECO:0007669"/>
    <property type="project" value="TreeGrafter"/>
</dbReference>
<dbReference type="InterPro" id="IPR002178">
    <property type="entry name" value="PTS_EIIA_type-2_dom"/>
</dbReference>
<name>A0A161PZN6_9BACI</name>
<dbReference type="InterPro" id="IPR051541">
    <property type="entry name" value="PTS_SugarTrans_NitroReg"/>
</dbReference>
<keyword evidence="4" id="KW-0808">Transferase</keyword>
<dbReference type="SUPFAM" id="SSF55804">
    <property type="entry name" value="Phoshotransferase/anion transport protein"/>
    <property type="match status" value="1"/>
</dbReference>
<dbReference type="GO" id="GO:0016020">
    <property type="term" value="C:membrane"/>
    <property type="evidence" value="ECO:0007669"/>
    <property type="project" value="InterPro"/>
</dbReference>
<dbReference type="RefSeq" id="WP_061949657.1">
    <property type="nucleotide sequence ID" value="NZ_LTAO01000034.1"/>
</dbReference>
<evidence type="ECO:0000313" key="7">
    <source>
        <dbReference type="EMBL" id="KYG28235.1"/>
    </source>
</evidence>
<sequence length="151" mass="17201">MLLQENQIFLDIELSNRDDVLDLISSKAQELGVIQDKETLVQDLISRENKYSTAFQEGIAIPHAKSETVNKAALFFIKMNQKIDWNSPDQFKVRFIFAILVLTEEAGTRHLQILSALAGNLMEEDFQESLSTIETKEDVMNLLKSVEKEVV</sequence>
<dbReference type="Gene3D" id="3.40.930.10">
    <property type="entry name" value="Mannitol-specific EII, Chain A"/>
    <property type="match status" value="1"/>
</dbReference>
<dbReference type="InterPro" id="IPR016152">
    <property type="entry name" value="PTrfase/Anion_transptr"/>
</dbReference>
<dbReference type="GO" id="GO:0009401">
    <property type="term" value="P:phosphoenolpyruvate-dependent sugar phosphotransferase system"/>
    <property type="evidence" value="ECO:0007669"/>
    <property type="project" value="UniProtKB-KW"/>
</dbReference>
<evidence type="ECO:0000256" key="5">
    <source>
        <dbReference type="ARBA" id="ARBA00022683"/>
    </source>
</evidence>
<dbReference type="CDD" id="cd00211">
    <property type="entry name" value="PTS_IIA_fru"/>
    <property type="match status" value="1"/>
</dbReference>
<reference evidence="7" key="1">
    <citation type="submission" date="2016-02" db="EMBL/GenBank/DDBJ databases">
        <title>Genome sequence of Bacillus trypoxylicola KCTC 13244(T).</title>
        <authorList>
            <person name="Jeong H."/>
            <person name="Park S.-H."/>
            <person name="Choi S.-K."/>
        </authorList>
    </citation>
    <scope>NUCLEOTIDE SEQUENCE [LARGE SCALE GENOMIC DNA]</scope>
    <source>
        <strain evidence="7">KCTC 13244</strain>
    </source>
</reference>
<organism evidence="7 8">
    <name type="scientific">Alkalihalobacillus trypoxylicola</name>
    <dbReference type="NCBI Taxonomy" id="519424"/>
    <lineage>
        <taxon>Bacteria</taxon>
        <taxon>Bacillati</taxon>
        <taxon>Bacillota</taxon>
        <taxon>Bacilli</taxon>
        <taxon>Bacillales</taxon>
        <taxon>Bacillaceae</taxon>
        <taxon>Alkalihalobacillus</taxon>
    </lineage>
</organism>
<protein>
    <recommendedName>
        <fullName evidence="6">PTS EIIA type-2 domain-containing protein</fullName>
    </recommendedName>
</protein>
<evidence type="ECO:0000313" key="8">
    <source>
        <dbReference type="Proteomes" id="UP000075806"/>
    </source>
</evidence>
<keyword evidence="5" id="KW-0598">Phosphotransferase system</keyword>
<evidence type="ECO:0000256" key="1">
    <source>
        <dbReference type="ARBA" id="ARBA00022448"/>
    </source>
</evidence>
<dbReference type="PROSITE" id="PS51094">
    <property type="entry name" value="PTS_EIIA_TYPE_2"/>
    <property type="match status" value="1"/>
</dbReference>
<keyword evidence="8" id="KW-1185">Reference proteome</keyword>
<dbReference type="EMBL" id="LTAO01000034">
    <property type="protein sequence ID" value="KYG28235.1"/>
    <property type="molecule type" value="Genomic_DNA"/>
</dbReference>
<feature type="domain" description="PTS EIIA type-2" evidence="6">
    <location>
        <begin position="1"/>
        <end position="146"/>
    </location>
</feature>
<dbReference type="NCBIfam" id="TIGR00848">
    <property type="entry name" value="fruA"/>
    <property type="match status" value="1"/>
</dbReference>
<keyword evidence="2" id="KW-0597">Phosphoprotein</keyword>
<dbReference type="AlphaFoldDB" id="A0A161PZN6"/>
<dbReference type="PANTHER" id="PTHR47738">
    <property type="entry name" value="PTS SYSTEM FRUCTOSE-LIKE EIIA COMPONENT-RELATED"/>
    <property type="match status" value="1"/>
</dbReference>
<dbReference type="Proteomes" id="UP000075806">
    <property type="component" value="Unassembled WGS sequence"/>
</dbReference>
<dbReference type="PANTHER" id="PTHR47738:SF1">
    <property type="entry name" value="NITROGEN REGULATORY PROTEIN"/>
    <property type="match status" value="1"/>
</dbReference>
<evidence type="ECO:0000256" key="4">
    <source>
        <dbReference type="ARBA" id="ARBA00022679"/>
    </source>
</evidence>
<keyword evidence="3" id="KW-0762">Sugar transport</keyword>
<gene>
    <name evidence="7" type="ORF">AZF04_10065</name>
</gene>
<dbReference type="InterPro" id="IPR004715">
    <property type="entry name" value="PTS_IIA_fruc"/>
</dbReference>
<dbReference type="OrthoDB" id="95460at2"/>
<dbReference type="STRING" id="519424.AZF04_10065"/>
<proteinExistence type="predicted"/>